<dbReference type="AlphaFoldDB" id="A0A319CR79"/>
<dbReference type="STRING" id="1448320.A0A319CR79"/>
<proteinExistence type="predicted"/>
<dbReference type="GO" id="GO:0030674">
    <property type="term" value="F:protein-macromolecule adaptor activity"/>
    <property type="evidence" value="ECO:0007669"/>
    <property type="project" value="TreeGrafter"/>
</dbReference>
<dbReference type="GO" id="GO:0070086">
    <property type="term" value="P:ubiquitin-dependent endocytosis"/>
    <property type="evidence" value="ECO:0007669"/>
    <property type="project" value="TreeGrafter"/>
</dbReference>
<sequence>MLRQSLSFVKNATQRLYTHEDLDDSSLDLSITEPAVFVPTFTDKPAVLRGTCQLRVKDTLTIKRVSVNFRGTSRVTWPHGLRDIQTVTDSTLTLFSPGTSEPPCYSESLADGPQHPWVGKRCRLWHAVTSRLCADGGHEKGAVPRYQRLAAGIHTYNFEMVLHSHLPESIQIRQSQVRYRVRACVECPGILKRSFACNIPIATVHCPAEDEVDDAEPVYIARAWKNLVQCEILVSRRGAPLGDELPVTVMFTELATANFRGLRVFLSENVQYLQKDGLVGCSGPFRRALLYEKVDGPVPTLALRRASNDERPESGKGDCAVAKMVGDSEMPSEPVRAGETSLDVTLQLPTCHLHSQPDGIGTQGMHFDTRYKNVRVRHWLEFVFLMSPHDGLGSTHDRIVQKVAKVPLALRSCYAQHANASLPAYS</sequence>
<dbReference type="InterPro" id="IPR014752">
    <property type="entry name" value="Arrestin-like_C"/>
</dbReference>
<accession>A0A319CR79</accession>
<gene>
    <name evidence="1" type="ORF">BO71DRAFT_340364</name>
</gene>
<dbReference type="OrthoDB" id="2333384at2759"/>
<dbReference type="InterPro" id="IPR050357">
    <property type="entry name" value="Arrestin_domain-protein"/>
</dbReference>
<protein>
    <submittedName>
        <fullName evidence="1">Arrestin domain-containing protein</fullName>
    </submittedName>
</protein>
<dbReference type="VEuPathDB" id="FungiDB:BO71DRAFT_340364"/>
<name>A0A319CR79_9EURO</name>
<organism evidence="1 2">
    <name type="scientific">Aspergillus ellipticus CBS 707.79</name>
    <dbReference type="NCBI Taxonomy" id="1448320"/>
    <lineage>
        <taxon>Eukaryota</taxon>
        <taxon>Fungi</taxon>
        <taxon>Dikarya</taxon>
        <taxon>Ascomycota</taxon>
        <taxon>Pezizomycotina</taxon>
        <taxon>Eurotiomycetes</taxon>
        <taxon>Eurotiomycetidae</taxon>
        <taxon>Eurotiales</taxon>
        <taxon>Aspergillaceae</taxon>
        <taxon>Aspergillus</taxon>
        <taxon>Aspergillus subgen. Circumdati</taxon>
    </lineage>
</organism>
<dbReference type="Gene3D" id="2.60.40.640">
    <property type="match status" value="1"/>
</dbReference>
<dbReference type="SUPFAM" id="SSF81296">
    <property type="entry name" value="E set domains"/>
    <property type="match status" value="1"/>
</dbReference>
<evidence type="ECO:0000313" key="1">
    <source>
        <dbReference type="EMBL" id="PYH87744.1"/>
    </source>
</evidence>
<dbReference type="PANTHER" id="PTHR11188">
    <property type="entry name" value="ARRESTIN DOMAIN CONTAINING PROTEIN"/>
    <property type="match status" value="1"/>
</dbReference>
<dbReference type="EMBL" id="KZ826179">
    <property type="protein sequence ID" value="PYH87744.1"/>
    <property type="molecule type" value="Genomic_DNA"/>
</dbReference>
<dbReference type="GO" id="GO:0031625">
    <property type="term" value="F:ubiquitin protein ligase binding"/>
    <property type="evidence" value="ECO:0007669"/>
    <property type="project" value="TreeGrafter"/>
</dbReference>
<dbReference type="Proteomes" id="UP000247810">
    <property type="component" value="Unassembled WGS sequence"/>
</dbReference>
<dbReference type="GO" id="GO:0005829">
    <property type="term" value="C:cytosol"/>
    <property type="evidence" value="ECO:0007669"/>
    <property type="project" value="TreeGrafter"/>
</dbReference>
<dbReference type="InterPro" id="IPR014756">
    <property type="entry name" value="Ig_E-set"/>
</dbReference>
<keyword evidence="2" id="KW-1185">Reference proteome</keyword>
<reference evidence="1 2" key="1">
    <citation type="submission" date="2018-02" db="EMBL/GenBank/DDBJ databases">
        <title>The genomes of Aspergillus section Nigri reveals drivers in fungal speciation.</title>
        <authorList>
            <consortium name="DOE Joint Genome Institute"/>
            <person name="Vesth T.C."/>
            <person name="Nybo J."/>
            <person name="Theobald S."/>
            <person name="Brandl J."/>
            <person name="Frisvad J.C."/>
            <person name="Nielsen K.F."/>
            <person name="Lyhne E.K."/>
            <person name="Kogle M.E."/>
            <person name="Kuo A."/>
            <person name="Riley R."/>
            <person name="Clum A."/>
            <person name="Nolan M."/>
            <person name="Lipzen A."/>
            <person name="Salamov A."/>
            <person name="Henrissat B."/>
            <person name="Wiebenga A."/>
            <person name="De vries R.P."/>
            <person name="Grigoriev I.V."/>
            <person name="Mortensen U.H."/>
            <person name="Andersen M.R."/>
            <person name="Baker S.E."/>
        </authorList>
    </citation>
    <scope>NUCLEOTIDE SEQUENCE [LARGE SCALE GENOMIC DNA]</scope>
    <source>
        <strain evidence="1 2">CBS 707.79</strain>
    </source>
</reference>
<dbReference type="PANTHER" id="PTHR11188:SF174">
    <property type="entry name" value="ARRESTIN-RELATED TRAFFICKING ADAPTER 10-RELATED"/>
    <property type="match status" value="1"/>
</dbReference>
<evidence type="ECO:0000313" key="2">
    <source>
        <dbReference type="Proteomes" id="UP000247810"/>
    </source>
</evidence>